<keyword evidence="6 7" id="KW-0034">Amyloid</keyword>
<feature type="compositionally biased region" description="Basic and acidic residues" evidence="8">
    <location>
        <begin position="89"/>
        <end position="114"/>
    </location>
</feature>
<keyword evidence="12" id="KW-1185">Reference proteome</keyword>
<dbReference type="Pfam" id="PF03777">
    <property type="entry name" value="ChpA-C"/>
    <property type="match status" value="1"/>
</dbReference>
<evidence type="ECO:0000256" key="5">
    <source>
        <dbReference type="ARBA" id="ARBA00022889"/>
    </source>
</evidence>
<comment type="subcellular location">
    <subcellularLocation>
        <location evidence="1">Secreted</location>
        <location evidence="1">Cell wall</location>
    </subcellularLocation>
</comment>
<keyword evidence="3" id="KW-0964">Secreted</keyword>
<evidence type="ECO:0000256" key="6">
    <source>
        <dbReference type="ARBA" id="ARBA00023087"/>
    </source>
</evidence>
<proteinExistence type="predicted"/>
<comment type="caution">
    <text evidence="11">The sequence shown here is derived from an EMBL/GenBank/DDBJ whole genome shotgun (WGS) entry which is preliminary data.</text>
</comment>
<protein>
    <submittedName>
        <fullName evidence="11">Chaplin</fullName>
    </submittedName>
</protein>
<evidence type="ECO:0000313" key="11">
    <source>
        <dbReference type="EMBL" id="MCB5183504.1"/>
    </source>
</evidence>
<reference evidence="11 12" key="1">
    <citation type="submission" date="2021-10" db="EMBL/GenBank/DDBJ databases">
        <title>Streptomyces sp. strain SMC 277, a novel streptomycete isolated from soil.</title>
        <authorList>
            <person name="Chanama M."/>
        </authorList>
    </citation>
    <scope>NUCLEOTIDE SEQUENCE [LARGE SCALE GENOMIC DNA]</scope>
    <source>
        <strain evidence="11 12">SMC 277</strain>
    </source>
</reference>
<evidence type="ECO:0000259" key="10">
    <source>
        <dbReference type="PROSITE" id="PS51884"/>
    </source>
</evidence>
<evidence type="ECO:0000256" key="2">
    <source>
        <dbReference type="ARBA" id="ARBA00022512"/>
    </source>
</evidence>
<feature type="compositionally biased region" description="Pro residues" evidence="8">
    <location>
        <begin position="188"/>
        <end position="211"/>
    </location>
</feature>
<name>A0ABS8BG44_9ACTN</name>
<feature type="region of interest" description="Disordered" evidence="8">
    <location>
        <begin position="85"/>
        <end position="114"/>
    </location>
</feature>
<dbReference type="Proteomes" id="UP001199054">
    <property type="component" value="Unassembled WGS sequence"/>
</dbReference>
<keyword evidence="2" id="KW-0134">Cell wall</keyword>
<dbReference type="InterPro" id="IPR005528">
    <property type="entry name" value="ChpA-H"/>
</dbReference>
<feature type="chain" id="PRO_5046072837" evidence="9">
    <location>
        <begin position="34"/>
        <end position="225"/>
    </location>
</feature>
<dbReference type="EMBL" id="JAJAUY010000239">
    <property type="protein sequence ID" value="MCB5183504.1"/>
    <property type="molecule type" value="Genomic_DNA"/>
</dbReference>
<evidence type="ECO:0000256" key="1">
    <source>
        <dbReference type="ARBA" id="ARBA00004191"/>
    </source>
</evidence>
<keyword evidence="5" id="KW-0130">Cell adhesion</keyword>
<accession>A0ABS8BG44</accession>
<feature type="domain" description="Chaplin" evidence="10">
    <location>
        <begin position="44"/>
        <end position="84"/>
    </location>
</feature>
<evidence type="ECO:0000256" key="8">
    <source>
        <dbReference type="SAM" id="MobiDB-lite"/>
    </source>
</evidence>
<gene>
    <name evidence="11" type="ORF">LG632_29630</name>
</gene>
<evidence type="ECO:0000256" key="7">
    <source>
        <dbReference type="PROSITE-ProRule" id="PRU01232"/>
    </source>
</evidence>
<organism evidence="11 12">
    <name type="scientific">Streptomyces antimicrobicus</name>
    <dbReference type="NCBI Taxonomy" id="2883108"/>
    <lineage>
        <taxon>Bacteria</taxon>
        <taxon>Bacillati</taxon>
        <taxon>Actinomycetota</taxon>
        <taxon>Actinomycetes</taxon>
        <taxon>Kitasatosporales</taxon>
        <taxon>Streptomycetaceae</taxon>
        <taxon>Streptomyces</taxon>
    </lineage>
</organism>
<sequence length="225" mass="23296">MRQVLSRQVLGKGVLTAAAASSLLSIAGGAAYAYSGGAAEASHSPGVLAGNSVSVPITLSPNVCGNSVDGGAGLNPAFGNTCVNSSGHDSAHSTHSGHDSGHDGGPDRDRSPDYARYLSPEHAEAFQHYLEERQYEPRHAKPRPADGAEEIRRHVPHQPRHAQRPPAHEEHGRGGYGGAEEECDDHPAPPPAPHHAPPAPKPEAGPEPKPAPATETLVITAVARG</sequence>
<evidence type="ECO:0000256" key="3">
    <source>
        <dbReference type="ARBA" id="ARBA00022525"/>
    </source>
</evidence>
<evidence type="ECO:0000256" key="9">
    <source>
        <dbReference type="SAM" id="SignalP"/>
    </source>
</evidence>
<evidence type="ECO:0000256" key="4">
    <source>
        <dbReference type="ARBA" id="ARBA00022729"/>
    </source>
</evidence>
<dbReference type="PROSITE" id="PS51884">
    <property type="entry name" value="CHAPLIN"/>
    <property type="match status" value="1"/>
</dbReference>
<evidence type="ECO:0000313" key="12">
    <source>
        <dbReference type="Proteomes" id="UP001199054"/>
    </source>
</evidence>
<feature type="region of interest" description="Disordered" evidence="8">
    <location>
        <begin position="156"/>
        <end position="225"/>
    </location>
</feature>
<keyword evidence="4 9" id="KW-0732">Signal</keyword>
<feature type="signal peptide" evidence="9">
    <location>
        <begin position="1"/>
        <end position="33"/>
    </location>
</feature>
<dbReference type="RefSeq" id="WP_226731016.1">
    <property type="nucleotide sequence ID" value="NZ_JAJAUY010000239.1"/>
</dbReference>